<feature type="region of interest" description="Disordered" evidence="1">
    <location>
        <begin position="22"/>
        <end position="50"/>
    </location>
</feature>
<dbReference type="Proteomes" id="UP000681722">
    <property type="component" value="Unassembled WGS sequence"/>
</dbReference>
<keyword evidence="2" id="KW-0732">Signal</keyword>
<name>A0A816D5Q8_9BILA</name>
<comment type="caution">
    <text evidence="3">The sequence shown here is derived from an EMBL/GenBank/DDBJ whole genome shotgun (WGS) entry which is preliminary data.</text>
</comment>
<dbReference type="EMBL" id="CAJNOQ010044253">
    <property type="protein sequence ID" value="CAF1632883.1"/>
    <property type="molecule type" value="Genomic_DNA"/>
</dbReference>
<evidence type="ECO:0000256" key="1">
    <source>
        <dbReference type="SAM" id="MobiDB-lite"/>
    </source>
</evidence>
<accession>A0A816D5Q8</accession>
<feature type="compositionally biased region" description="Polar residues" evidence="1">
    <location>
        <begin position="22"/>
        <end position="44"/>
    </location>
</feature>
<dbReference type="AlphaFoldDB" id="A0A816D5Q8"/>
<evidence type="ECO:0000313" key="5">
    <source>
        <dbReference type="Proteomes" id="UP000663829"/>
    </source>
</evidence>
<proteinExistence type="predicted"/>
<evidence type="ECO:0000256" key="2">
    <source>
        <dbReference type="SAM" id="SignalP"/>
    </source>
</evidence>
<dbReference type="Proteomes" id="UP000663829">
    <property type="component" value="Unassembled WGS sequence"/>
</dbReference>
<gene>
    <name evidence="3" type="ORF">GPM918_LOCUS44460</name>
    <name evidence="4" type="ORF">SRO942_LOCUS46322</name>
</gene>
<dbReference type="EMBL" id="CAJOBC010112263">
    <property type="protein sequence ID" value="CAF4534298.1"/>
    <property type="molecule type" value="Genomic_DNA"/>
</dbReference>
<sequence length="89" mass="9379">MNSFNLLLLIGCVLAVYQLTSGASSTPRGSTPKGSTPKATTPRGTTVPARPTTCVCSCCSGLMCTPKPVYTYFDAGATVEILHDHLNRE</sequence>
<evidence type="ECO:0000313" key="3">
    <source>
        <dbReference type="EMBL" id="CAF1632883.1"/>
    </source>
</evidence>
<feature type="signal peptide" evidence="2">
    <location>
        <begin position="1"/>
        <end position="22"/>
    </location>
</feature>
<evidence type="ECO:0000313" key="4">
    <source>
        <dbReference type="EMBL" id="CAF4534298.1"/>
    </source>
</evidence>
<feature type="chain" id="PRO_5044132181" evidence="2">
    <location>
        <begin position="23"/>
        <end position="89"/>
    </location>
</feature>
<organism evidence="3 5">
    <name type="scientific">Didymodactylos carnosus</name>
    <dbReference type="NCBI Taxonomy" id="1234261"/>
    <lineage>
        <taxon>Eukaryota</taxon>
        <taxon>Metazoa</taxon>
        <taxon>Spiralia</taxon>
        <taxon>Gnathifera</taxon>
        <taxon>Rotifera</taxon>
        <taxon>Eurotatoria</taxon>
        <taxon>Bdelloidea</taxon>
        <taxon>Philodinida</taxon>
        <taxon>Philodinidae</taxon>
        <taxon>Didymodactylos</taxon>
    </lineage>
</organism>
<protein>
    <submittedName>
        <fullName evidence="3">Uncharacterized protein</fullName>
    </submittedName>
</protein>
<keyword evidence="5" id="KW-1185">Reference proteome</keyword>
<reference evidence="3" key="1">
    <citation type="submission" date="2021-02" db="EMBL/GenBank/DDBJ databases">
        <authorList>
            <person name="Nowell W R."/>
        </authorList>
    </citation>
    <scope>NUCLEOTIDE SEQUENCE</scope>
</reference>